<dbReference type="PANTHER" id="PTHR48013">
    <property type="entry name" value="DUAL SPECIFICITY MITOGEN-ACTIVATED PROTEIN KINASE KINASE 5-RELATED"/>
    <property type="match status" value="1"/>
</dbReference>
<dbReference type="EMBL" id="CACRXK020001581">
    <property type="protein sequence ID" value="CAB3989998.1"/>
    <property type="molecule type" value="Genomic_DNA"/>
</dbReference>
<dbReference type="InterPro" id="IPR000719">
    <property type="entry name" value="Prot_kinase_dom"/>
</dbReference>
<evidence type="ECO:0000256" key="1">
    <source>
        <dbReference type="ARBA" id="ARBA00022679"/>
    </source>
</evidence>
<dbReference type="PROSITE" id="PS50011">
    <property type="entry name" value="PROTEIN_KINASE_DOM"/>
    <property type="match status" value="1"/>
</dbReference>
<keyword evidence="12" id="KW-1185">Reference proteome</keyword>
<dbReference type="AlphaFoldDB" id="A0A7D9HT76"/>
<protein>
    <recommendedName>
        <fullName evidence="6">mitogen-activated protein kinase kinase</fullName>
        <ecNumber evidence="6">2.7.12.2</ecNumber>
    </recommendedName>
</protein>
<dbReference type="OrthoDB" id="63989at2759"/>
<comment type="catalytic activity">
    <reaction evidence="7">
        <text>L-seryl-[protein] + ATP = O-phospho-L-seryl-[protein] + ADP + H(+)</text>
        <dbReference type="Rhea" id="RHEA:17989"/>
        <dbReference type="Rhea" id="RHEA-COMP:9863"/>
        <dbReference type="Rhea" id="RHEA-COMP:11604"/>
        <dbReference type="ChEBI" id="CHEBI:15378"/>
        <dbReference type="ChEBI" id="CHEBI:29999"/>
        <dbReference type="ChEBI" id="CHEBI:30616"/>
        <dbReference type="ChEBI" id="CHEBI:83421"/>
        <dbReference type="ChEBI" id="CHEBI:456216"/>
        <dbReference type="EC" id="2.7.12.2"/>
    </reaction>
</comment>
<dbReference type="Pfam" id="PF00069">
    <property type="entry name" value="Pkinase"/>
    <property type="match status" value="1"/>
</dbReference>
<dbReference type="InterPro" id="IPR008271">
    <property type="entry name" value="Ser/Thr_kinase_AS"/>
</dbReference>
<comment type="catalytic activity">
    <reaction evidence="9">
        <text>L-tyrosyl-[protein] + ATP = O-phospho-L-tyrosyl-[protein] + ADP + H(+)</text>
        <dbReference type="Rhea" id="RHEA:10596"/>
        <dbReference type="Rhea" id="RHEA-COMP:10136"/>
        <dbReference type="Rhea" id="RHEA-COMP:20101"/>
        <dbReference type="ChEBI" id="CHEBI:15378"/>
        <dbReference type="ChEBI" id="CHEBI:30616"/>
        <dbReference type="ChEBI" id="CHEBI:46858"/>
        <dbReference type="ChEBI" id="CHEBI:61978"/>
        <dbReference type="ChEBI" id="CHEBI:456216"/>
        <dbReference type="EC" id="2.7.12.2"/>
    </reaction>
</comment>
<dbReference type="Proteomes" id="UP001152795">
    <property type="component" value="Unassembled WGS sequence"/>
</dbReference>
<organism evidence="11 12">
    <name type="scientific">Paramuricea clavata</name>
    <name type="common">Red gorgonian</name>
    <name type="synonym">Violescent sea-whip</name>
    <dbReference type="NCBI Taxonomy" id="317549"/>
    <lineage>
        <taxon>Eukaryota</taxon>
        <taxon>Metazoa</taxon>
        <taxon>Cnidaria</taxon>
        <taxon>Anthozoa</taxon>
        <taxon>Octocorallia</taxon>
        <taxon>Malacalcyonacea</taxon>
        <taxon>Plexauridae</taxon>
        <taxon>Paramuricea</taxon>
    </lineage>
</organism>
<dbReference type="Gene3D" id="1.10.510.10">
    <property type="entry name" value="Transferase(Phosphotransferase) domain 1"/>
    <property type="match status" value="1"/>
</dbReference>
<evidence type="ECO:0000256" key="7">
    <source>
        <dbReference type="ARBA" id="ARBA00049014"/>
    </source>
</evidence>
<dbReference type="PROSITE" id="PS00108">
    <property type="entry name" value="PROTEIN_KINASE_ST"/>
    <property type="match status" value="1"/>
</dbReference>
<comment type="similarity">
    <text evidence="5">Belongs to the protein kinase superfamily. STE Ser/Thr protein kinase family. MAP kinase kinase subfamily.</text>
</comment>
<evidence type="ECO:0000256" key="8">
    <source>
        <dbReference type="ARBA" id="ARBA00049299"/>
    </source>
</evidence>
<evidence type="ECO:0000256" key="3">
    <source>
        <dbReference type="ARBA" id="ARBA00022777"/>
    </source>
</evidence>
<evidence type="ECO:0000256" key="2">
    <source>
        <dbReference type="ARBA" id="ARBA00022741"/>
    </source>
</evidence>
<dbReference type="GO" id="GO:0005524">
    <property type="term" value="F:ATP binding"/>
    <property type="evidence" value="ECO:0007669"/>
    <property type="project" value="UniProtKB-KW"/>
</dbReference>
<evidence type="ECO:0000256" key="9">
    <source>
        <dbReference type="ARBA" id="ARBA00051693"/>
    </source>
</evidence>
<keyword evidence="3" id="KW-0418">Kinase</keyword>
<dbReference type="GO" id="GO:0004708">
    <property type="term" value="F:MAP kinase kinase activity"/>
    <property type="evidence" value="ECO:0007669"/>
    <property type="project" value="UniProtKB-EC"/>
</dbReference>
<evidence type="ECO:0000313" key="11">
    <source>
        <dbReference type="EMBL" id="CAB3989998.1"/>
    </source>
</evidence>
<evidence type="ECO:0000256" key="5">
    <source>
        <dbReference type="ARBA" id="ARBA00038035"/>
    </source>
</evidence>
<feature type="domain" description="Protein kinase" evidence="10">
    <location>
        <begin position="57"/>
        <end position="214"/>
    </location>
</feature>
<evidence type="ECO:0000256" key="4">
    <source>
        <dbReference type="ARBA" id="ARBA00022840"/>
    </source>
</evidence>
<name>A0A7D9HT76_PARCT</name>
<reference evidence="11" key="1">
    <citation type="submission" date="2020-04" db="EMBL/GenBank/DDBJ databases">
        <authorList>
            <person name="Alioto T."/>
            <person name="Alioto T."/>
            <person name="Gomez Garrido J."/>
        </authorList>
    </citation>
    <scope>NUCLEOTIDE SEQUENCE</scope>
    <source>
        <strain evidence="11">A484AB</strain>
    </source>
</reference>
<sequence>MYVHTDIDKFNDAATTILRSLDTLLQPEMESHLKNATDLAKTTGREANVTVVGKYRYFKDKPIGSGAFSLMFLAIKDEHLDKRSGTIQYSLFALKRIEKANVNPKEIIREVKTLILFSNECENIVKYYGFEHSKDEFFHYLCLDLMDGNLNEFVTNDVNKVLKEDPAICVQATKEIINGLEYLHEQMFIHCDLKPENILYTTVLLCISRSPTLD</sequence>
<evidence type="ECO:0000259" key="10">
    <source>
        <dbReference type="PROSITE" id="PS50011"/>
    </source>
</evidence>
<dbReference type="SMART" id="SM00220">
    <property type="entry name" value="S_TKc"/>
    <property type="match status" value="1"/>
</dbReference>
<dbReference type="InterPro" id="IPR011009">
    <property type="entry name" value="Kinase-like_dom_sf"/>
</dbReference>
<dbReference type="EC" id="2.7.12.2" evidence="6"/>
<gene>
    <name evidence="11" type="ORF">PACLA_8A063927</name>
</gene>
<comment type="catalytic activity">
    <reaction evidence="8">
        <text>L-threonyl-[protein] + ATP = O-phospho-L-threonyl-[protein] + ADP + H(+)</text>
        <dbReference type="Rhea" id="RHEA:46608"/>
        <dbReference type="Rhea" id="RHEA-COMP:11060"/>
        <dbReference type="Rhea" id="RHEA-COMP:11605"/>
        <dbReference type="ChEBI" id="CHEBI:15378"/>
        <dbReference type="ChEBI" id="CHEBI:30013"/>
        <dbReference type="ChEBI" id="CHEBI:30616"/>
        <dbReference type="ChEBI" id="CHEBI:61977"/>
        <dbReference type="ChEBI" id="CHEBI:456216"/>
        <dbReference type="EC" id="2.7.12.2"/>
    </reaction>
</comment>
<keyword evidence="2" id="KW-0547">Nucleotide-binding</keyword>
<evidence type="ECO:0000313" key="12">
    <source>
        <dbReference type="Proteomes" id="UP001152795"/>
    </source>
</evidence>
<accession>A0A7D9HT76</accession>
<evidence type="ECO:0000256" key="6">
    <source>
        <dbReference type="ARBA" id="ARBA00038999"/>
    </source>
</evidence>
<keyword evidence="1" id="KW-0808">Transferase</keyword>
<proteinExistence type="inferred from homology"/>
<comment type="caution">
    <text evidence="11">The sequence shown here is derived from an EMBL/GenBank/DDBJ whole genome shotgun (WGS) entry which is preliminary data.</text>
</comment>
<dbReference type="PANTHER" id="PTHR48013:SF9">
    <property type="entry name" value="DUAL SPECIFICITY MITOGEN-ACTIVATED PROTEIN KINASE KINASE 5"/>
    <property type="match status" value="1"/>
</dbReference>
<dbReference type="SUPFAM" id="SSF56112">
    <property type="entry name" value="Protein kinase-like (PK-like)"/>
    <property type="match status" value="1"/>
</dbReference>
<keyword evidence="4" id="KW-0067">ATP-binding</keyword>